<proteinExistence type="predicted"/>
<feature type="region of interest" description="Disordered" evidence="1">
    <location>
        <begin position="1"/>
        <end position="22"/>
    </location>
</feature>
<reference evidence="2" key="1">
    <citation type="journal article" date="2020" name="Stud. Mycol.">
        <title>101 Dothideomycetes genomes: a test case for predicting lifestyles and emergence of pathogens.</title>
        <authorList>
            <person name="Haridas S."/>
            <person name="Albert R."/>
            <person name="Binder M."/>
            <person name="Bloem J."/>
            <person name="Labutti K."/>
            <person name="Salamov A."/>
            <person name="Andreopoulos B."/>
            <person name="Baker S."/>
            <person name="Barry K."/>
            <person name="Bills G."/>
            <person name="Bluhm B."/>
            <person name="Cannon C."/>
            <person name="Castanera R."/>
            <person name="Culley D."/>
            <person name="Daum C."/>
            <person name="Ezra D."/>
            <person name="Gonzalez J."/>
            <person name="Henrissat B."/>
            <person name="Kuo A."/>
            <person name="Liang C."/>
            <person name="Lipzen A."/>
            <person name="Lutzoni F."/>
            <person name="Magnuson J."/>
            <person name="Mondo S."/>
            <person name="Nolan M."/>
            <person name="Ohm R."/>
            <person name="Pangilinan J."/>
            <person name="Park H.-J."/>
            <person name="Ramirez L."/>
            <person name="Alfaro M."/>
            <person name="Sun H."/>
            <person name="Tritt A."/>
            <person name="Yoshinaga Y."/>
            <person name="Zwiers L.-H."/>
            <person name="Turgeon B."/>
            <person name="Goodwin S."/>
            <person name="Spatafora J."/>
            <person name="Crous P."/>
            <person name="Grigoriev I."/>
        </authorList>
    </citation>
    <scope>NUCLEOTIDE SEQUENCE</scope>
    <source>
        <strain evidence="2">CBS 207.26</strain>
    </source>
</reference>
<evidence type="ECO:0000256" key="1">
    <source>
        <dbReference type="SAM" id="MobiDB-lite"/>
    </source>
</evidence>
<organism evidence="2 3">
    <name type="scientific">Zopfia rhizophila CBS 207.26</name>
    <dbReference type="NCBI Taxonomy" id="1314779"/>
    <lineage>
        <taxon>Eukaryota</taxon>
        <taxon>Fungi</taxon>
        <taxon>Dikarya</taxon>
        <taxon>Ascomycota</taxon>
        <taxon>Pezizomycotina</taxon>
        <taxon>Dothideomycetes</taxon>
        <taxon>Dothideomycetes incertae sedis</taxon>
        <taxon>Zopfiaceae</taxon>
        <taxon>Zopfia</taxon>
    </lineage>
</organism>
<gene>
    <name evidence="2" type="ORF">K469DRAFT_769737</name>
</gene>
<dbReference type="AlphaFoldDB" id="A0A6A6E7Y5"/>
<evidence type="ECO:0000313" key="3">
    <source>
        <dbReference type="Proteomes" id="UP000800200"/>
    </source>
</evidence>
<keyword evidence="3" id="KW-1185">Reference proteome</keyword>
<protein>
    <submittedName>
        <fullName evidence="2">Uncharacterized protein</fullName>
    </submittedName>
</protein>
<name>A0A6A6E7Y5_9PEZI</name>
<evidence type="ECO:0000313" key="2">
    <source>
        <dbReference type="EMBL" id="KAF2187914.1"/>
    </source>
</evidence>
<accession>A0A6A6E7Y5</accession>
<dbReference type="OrthoDB" id="3970294at2759"/>
<dbReference type="EMBL" id="ML994625">
    <property type="protein sequence ID" value="KAF2187914.1"/>
    <property type="molecule type" value="Genomic_DNA"/>
</dbReference>
<sequence>MVIDPSHPKPVNSHPNTQRNWSHENMRGAYAVMTIKIGLITLLEKRLDICDVSREMVMIARF</sequence>
<dbReference type="Proteomes" id="UP000800200">
    <property type="component" value="Unassembled WGS sequence"/>
</dbReference>